<organism evidence="5 6">
    <name type="scientific">Campylobacter porcelli</name>
    <dbReference type="NCBI Taxonomy" id="1660073"/>
    <lineage>
        <taxon>Bacteria</taxon>
        <taxon>Pseudomonadati</taxon>
        <taxon>Campylobacterota</taxon>
        <taxon>Epsilonproteobacteria</taxon>
        <taxon>Campylobacterales</taxon>
        <taxon>Campylobacteraceae</taxon>
        <taxon>Campylobacter</taxon>
    </lineage>
</organism>
<evidence type="ECO:0000313" key="5">
    <source>
        <dbReference type="EMBL" id="MEE3744601.1"/>
    </source>
</evidence>
<evidence type="ECO:0000259" key="4">
    <source>
        <dbReference type="Pfam" id="PF08774"/>
    </source>
</evidence>
<evidence type="ECO:0000256" key="2">
    <source>
        <dbReference type="ARBA" id="ARBA00022722"/>
    </source>
</evidence>
<dbReference type="InterPro" id="IPR011856">
    <property type="entry name" value="tRNA_endonuc-like_dom_sf"/>
</dbReference>
<reference evidence="5 6" key="1">
    <citation type="submission" date="2024-01" db="EMBL/GenBank/DDBJ databases">
        <title>Campylobacter porcellus sp. nov.</title>
        <authorList>
            <person name="Papic B."/>
            <person name="Gruntar I."/>
        </authorList>
    </citation>
    <scope>NUCLEOTIDE SEQUENCE [LARGE SCALE GENOMIC DNA]</scope>
    <source>
        <strain evidence="5 6">CX2-4855-23</strain>
    </source>
</reference>
<feature type="domain" description="VRR-NUC" evidence="4">
    <location>
        <begin position="26"/>
        <end position="101"/>
    </location>
</feature>
<gene>
    <name evidence="5" type="ORF">V2I23_04760</name>
</gene>
<comment type="caution">
    <text evidence="5">The sequence shown here is derived from an EMBL/GenBank/DDBJ whole genome shotgun (WGS) entry which is preliminary data.</text>
</comment>
<name>A0ABU7M4I4_9BACT</name>
<dbReference type="InterPro" id="IPR014883">
    <property type="entry name" value="VRR_NUC"/>
</dbReference>
<keyword evidence="6" id="KW-1185">Reference proteome</keyword>
<comment type="cofactor">
    <cofactor evidence="1">
        <name>Mg(2+)</name>
        <dbReference type="ChEBI" id="CHEBI:18420"/>
    </cofactor>
</comment>
<dbReference type="RefSeq" id="WP_330518630.1">
    <property type="nucleotide sequence ID" value="NZ_JAZBRC010000003.1"/>
</dbReference>
<dbReference type="Pfam" id="PF08774">
    <property type="entry name" value="VRR_NUC"/>
    <property type="match status" value="1"/>
</dbReference>
<dbReference type="Proteomes" id="UP001331664">
    <property type="component" value="Unassembled WGS sequence"/>
</dbReference>
<sequence length="131" mass="15373">MINYNQTLSCLKAKKLIPLEEQEQMNFVSWLRVQKIKHIHIANERIASVVYKKKLKALGTYAGFPDLMIFLPNKILFIEMKRSDKRLSRVSKEQKEWIDFLDIWSENLYSVSTAKVCYGASEAIEFVKENL</sequence>
<dbReference type="EMBL" id="JAZBRD010000005">
    <property type="protein sequence ID" value="MEE3744601.1"/>
    <property type="molecule type" value="Genomic_DNA"/>
</dbReference>
<keyword evidence="2" id="KW-0540">Nuclease</keyword>
<accession>A0ABU7M4I4</accession>
<evidence type="ECO:0000256" key="1">
    <source>
        <dbReference type="ARBA" id="ARBA00001946"/>
    </source>
</evidence>
<protein>
    <submittedName>
        <fullName evidence="5">VRR-NUC domain-containing protein</fullName>
    </submittedName>
</protein>
<evidence type="ECO:0000256" key="3">
    <source>
        <dbReference type="ARBA" id="ARBA00022801"/>
    </source>
</evidence>
<evidence type="ECO:0000313" key="6">
    <source>
        <dbReference type="Proteomes" id="UP001331664"/>
    </source>
</evidence>
<proteinExistence type="predicted"/>
<keyword evidence="3" id="KW-0378">Hydrolase</keyword>
<dbReference type="Gene3D" id="3.40.1350.10">
    <property type="match status" value="1"/>
</dbReference>